<proteinExistence type="predicted"/>
<accession>A0ABT3PIN8</accession>
<reference evidence="1 2" key="1">
    <citation type="submission" date="2021-03" db="EMBL/GenBank/DDBJ databases">
        <title>Aliifodinibius sp. nov., a new bacterium isolated from saline soil.</title>
        <authorList>
            <person name="Galisteo C."/>
            <person name="De La Haba R."/>
            <person name="Sanchez-Porro C."/>
            <person name="Ventosa A."/>
        </authorList>
    </citation>
    <scope>NUCLEOTIDE SEQUENCE [LARGE SCALE GENOMIC DNA]</scope>
    <source>
        <strain evidence="1 2">1BSP15-2V2</strain>
    </source>
</reference>
<gene>
    <name evidence="1" type="ORF">J6I44_02895</name>
</gene>
<name>A0ABT3PIN8_9BACT</name>
<sequence>MSKCPISGFESNIYQDHGGSQIYYVENDLVGKYTISRTASTMAENLDEEERSKLVMVLRGNFENNIETQITSDNLKKLPNSIEPSFDPIERINRIIIYVFKKLKNPADDVQYDPKTDYPIAHAKDQNEFAHYLSLASKLGYIDCDSSTIRPTLEGWKYYNELKKTQSFTNQAFVAMWFDSDLDEVWEKGFKKGLEDTDYDPMRIDIAEHNDKICDRINIEIRKSSLVVADFTGNRGGVYFEAGFAMGLDIPVIWTCRNDFIDRLHFDTRQYNHIVWDSFEDLREKLSTRIRATIPGKLHTKDT</sequence>
<dbReference type="RefSeq" id="WP_265764451.1">
    <property type="nucleotide sequence ID" value="NZ_JAGGJA010000002.1"/>
</dbReference>
<evidence type="ECO:0000313" key="2">
    <source>
        <dbReference type="Proteomes" id="UP001207918"/>
    </source>
</evidence>
<evidence type="ECO:0008006" key="3">
    <source>
        <dbReference type="Google" id="ProtNLM"/>
    </source>
</evidence>
<keyword evidence="2" id="KW-1185">Reference proteome</keyword>
<dbReference type="Proteomes" id="UP001207918">
    <property type="component" value="Unassembled WGS sequence"/>
</dbReference>
<dbReference type="EMBL" id="JAGGJA010000002">
    <property type="protein sequence ID" value="MCW9705782.1"/>
    <property type="molecule type" value="Genomic_DNA"/>
</dbReference>
<protein>
    <recommendedName>
        <fullName evidence="3">Nucleoside 2-deoxyribosyltransferase</fullName>
    </recommendedName>
</protein>
<dbReference type="Gene3D" id="3.40.50.450">
    <property type="match status" value="1"/>
</dbReference>
<comment type="caution">
    <text evidence="1">The sequence shown here is derived from an EMBL/GenBank/DDBJ whole genome shotgun (WGS) entry which is preliminary data.</text>
</comment>
<organism evidence="1 2">
    <name type="scientific">Fodinibius salsisoli</name>
    <dbReference type="NCBI Taxonomy" id="2820877"/>
    <lineage>
        <taxon>Bacteria</taxon>
        <taxon>Pseudomonadati</taxon>
        <taxon>Balneolota</taxon>
        <taxon>Balneolia</taxon>
        <taxon>Balneolales</taxon>
        <taxon>Balneolaceae</taxon>
        <taxon>Fodinibius</taxon>
    </lineage>
</organism>
<evidence type="ECO:0000313" key="1">
    <source>
        <dbReference type="EMBL" id="MCW9705782.1"/>
    </source>
</evidence>